<organism evidence="3 4">
    <name type="scientific">Furfurilactobacillus milii</name>
    <dbReference type="NCBI Taxonomy" id="2888272"/>
    <lineage>
        <taxon>Bacteria</taxon>
        <taxon>Bacillati</taxon>
        <taxon>Bacillota</taxon>
        <taxon>Bacilli</taxon>
        <taxon>Lactobacillales</taxon>
        <taxon>Lactobacillaceae</taxon>
        <taxon>Furfurilactobacillus</taxon>
    </lineage>
</organism>
<protein>
    <recommendedName>
        <fullName evidence="5">DNA-entry nuclease</fullName>
    </recommendedName>
</protein>
<dbReference type="Proteomes" id="UP001152867">
    <property type="component" value="Unassembled WGS sequence"/>
</dbReference>
<comment type="caution">
    <text evidence="3">The sequence shown here is derived from an EMBL/GenBank/DDBJ whole genome shotgun (WGS) entry which is preliminary data.</text>
</comment>
<keyword evidence="2" id="KW-0472">Membrane</keyword>
<keyword evidence="2" id="KW-0812">Transmembrane</keyword>
<evidence type="ECO:0000313" key="3">
    <source>
        <dbReference type="EMBL" id="MDF9914325.1"/>
    </source>
</evidence>
<sequence length="237" mass="25337">MQIFLTLVIAGAFGYGTYRLYRKQNLKQLVRWPLILLTGFLSLIFLMSAFTGNSTKSTTNNASTRSSVHAHIKRHKTHKKEAHKSSSSSDESSSISESQSIADSESQSTSESESISESQSNSISESQSNSISESQSVSASESSSVSVSQSITSSVAASISASQVAEQSRSAVKAAADAQSSQQTSTVDSTEGPVIGDSRSHIYHLPGQRTYHISPANAVTFNSEQDAINAGYRKSLR</sequence>
<gene>
    <name evidence="3" type="ORF">NNA32_08705</name>
</gene>
<evidence type="ECO:0000256" key="1">
    <source>
        <dbReference type="SAM" id="MobiDB-lite"/>
    </source>
</evidence>
<feature type="region of interest" description="Disordered" evidence="1">
    <location>
        <begin position="55"/>
        <end position="141"/>
    </location>
</feature>
<dbReference type="InterPro" id="IPR035451">
    <property type="entry name" value="Ada-like_dom_sf"/>
</dbReference>
<feature type="compositionally biased region" description="Low complexity" evidence="1">
    <location>
        <begin position="175"/>
        <end position="190"/>
    </location>
</feature>
<name>A0ABT6DB06_9LACO</name>
<evidence type="ECO:0008006" key="5">
    <source>
        <dbReference type="Google" id="ProtNLM"/>
    </source>
</evidence>
<accession>A0ABT6DB06</accession>
<dbReference type="SUPFAM" id="SSF57884">
    <property type="entry name" value="Ada DNA repair protein, N-terminal domain (N-Ada 10)"/>
    <property type="match status" value="1"/>
</dbReference>
<dbReference type="EMBL" id="JANDJP010000011">
    <property type="protein sequence ID" value="MDF9914325.1"/>
    <property type="molecule type" value="Genomic_DNA"/>
</dbReference>
<feature type="region of interest" description="Disordered" evidence="1">
    <location>
        <begin position="175"/>
        <end position="201"/>
    </location>
</feature>
<dbReference type="RefSeq" id="WP_178942944.1">
    <property type="nucleotide sequence ID" value="NZ_JAIWJG010000011.1"/>
</dbReference>
<proteinExistence type="predicted"/>
<feature type="compositionally biased region" description="Basic residues" evidence="1">
    <location>
        <begin position="68"/>
        <end position="82"/>
    </location>
</feature>
<reference evidence="3" key="1">
    <citation type="submission" date="2022-06" db="EMBL/GenBank/DDBJ databases">
        <title>Antifungal cultures and metabolites of lactic acid bacteria for use in dairy fermentations.</title>
        <authorList>
            <person name="Zhao Z."/>
            <person name="Gaenzle M."/>
        </authorList>
    </citation>
    <scope>NUCLEOTIDE SEQUENCE</scope>
    <source>
        <strain evidence="3">FUA3126</strain>
    </source>
</reference>
<feature type="compositionally biased region" description="Low complexity" evidence="1">
    <location>
        <begin position="85"/>
        <end position="141"/>
    </location>
</feature>
<evidence type="ECO:0000256" key="2">
    <source>
        <dbReference type="SAM" id="Phobius"/>
    </source>
</evidence>
<dbReference type="Gene3D" id="3.40.10.10">
    <property type="entry name" value="DNA Methylphosphotriester Repair Domain"/>
    <property type="match status" value="1"/>
</dbReference>
<evidence type="ECO:0000313" key="4">
    <source>
        <dbReference type="Proteomes" id="UP001152867"/>
    </source>
</evidence>
<feature type="compositionally biased region" description="Low complexity" evidence="1">
    <location>
        <begin position="55"/>
        <end position="67"/>
    </location>
</feature>
<keyword evidence="4" id="KW-1185">Reference proteome</keyword>
<keyword evidence="2" id="KW-1133">Transmembrane helix</keyword>
<feature type="transmembrane region" description="Helical" evidence="2">
    <location>
        <begin position="30"/>
        <end position="50"/>
    </location>
</feature>